<keyword evidence="10" id="KW-1185">Reference proteome</keyword>
<dbReference type="NCBIfam" id="NF006089">
    <property type="entry name" value="PRK08241.1"/>
    <property type="match status" value="1"/>
</dbReference>
<evidence type="ECO:0000256" key="3">
    <source>
        <dbReference type="ARBA" id="ARBA00023015"/>
    </source>
</evidence>
<dbReference type="Gene3D" id="1.10.1740.10">
    <property type="match status" value="1"/>
</dbReference>
<evidence type="ECO:0000256" key="6">
    <source>
        <dbReference type="SAM" id="MobiDB-lite"/>
    </source>
</evidence>
<dbReference type="NCBIfam" id="TIGR02960">
    <property type="entry name" value="SigX5"/>
    <property type="match status" value="1"/>
</dbReference>
<dbReference type="PANTHER" id="PTHR43133:SF65">
    <property type="entry name" value="ECF RNA POLYMERASE SIGMA FACTOR SIGG"/>
    <property type="match status" value="1"/>
</dbReference>
<evidence type="ECO:0000256" key="1">
    <source>
        <dbReference type="ARBA" id="ARBA00010641"/>
    </source>
</evidence>
<dbReference type="InterPro" id="IPR039425">
    <property type="entry name" value="RNA_pol_sigma-70-like"/>
</dbReference>
<dbReference type="SUPFAM" id="SSF54427">
    <property type="entry name" value="NTF2-like"/>
    <property type="match status" value="1"/>
</dbReference>
<dbReference type="InterPro" id="IPR014305">
    <property type="entry name" value="RNA_pol_sigma-G_actinobac"/>
</dbReference>
<dbReference type="GO" id="GO:0003677">
    <property type="term" value="F:DNA binding"/>
    <property type="evidence" value="ECO:0007669"/>
    <property type="project" value="InterPro"/>
</dbReference>
<dbReference type="NCBIfam" id="TIGR02937">
    <property type="entry name" value="sigma70-ECF"/>
    <property type="match status" value="1"/>
</dbReference>
<dbReference type="InterPro" id="IPR007627">
    <property type="entry name" value="RNA_pol_sigma70_r2"/>
</dbReference>
<comment type="caution">
    <text evidence="9">The sequence shown here is derived from an EMBL/GenBank/DDBJ whole genome shotgun (WGS) entry which is preliminary data.</text>
</comment>
<feature type="compositionally biased region" description="Pro residues" evidence="6">
    <location>
        <begin position="321"/>
        <end position="333"/>
    </location>
</feature>
<dbReference type="SUPFAM" id="SSF88659">
    <property type="entry name" value="Sigma3 and sigma4 domains of RNA polymerase sigma factors"/>
    <property type="match status" value="1"/>
</dbReference>
<accession>A0A7K1KZA4</accession>
<proteinExistence type="inferred from homology"/>
<dbReference type="Pfam" id="PF04542">
    <property type="entry name" value="Sigma70_r2"/>
    <property type="match status" value="1"/>
</dbReference>
<dbReference type="InterPro" id="IPR013325">
    <property type="entry name" value="RNA_pol_sigma_r2"/>
</dbReference>
<evidence type="ECO:0000256" key="4">
    <source>
        <dbReference type="ARBA" id="ARBA00023082"/>
    </source>
</evidence>
<dbReference type="InterPro" id="IPR013249">
    <property type="entry name" value="RNA_pol_sigma70_r4_t2"/>
</dbReference>
<dbReference type="InterPro" id="IPR013324">
    <property type="entry name" value="RNA_pol_sigma_r3/r4-like"/>
</dbReference>
<dbReference type="Pfam" id="PF08281">
    <property type="entry name" value="Sigma70_r4_2"/>
    <property type="match status" value="1"/>
</dbReference>
<dbReference type="Gene3D" id="3.10.450.50">
    <property type="match status" value="1"/>
</dbReference>
<evidence type="ECO:0000259" key="7">
    <source>
        <dbReference type="Pfam" id="PF04542"/>
    </source>
</evidence>
<organism evidence="9 10">
    <name type="scientific">Actinomadura litoris</name>
    <dbReference type="NCBI Taxonomy" id="2678616"/>
    <lineage>
        <taxon>Bacteria</taxon>
        <taxon>Bacillati</taxon>
        <taxon>Actinomycetota</taxon>
        <taxon>Actinomycetes</taxon>
        <taxon>Streptosporangiales</taxon>
        <taxon>Thermomonosporaceae</taxon>
        <taxon>Actinomadura</taxon>
    </lineage>
</organism>
<dbReference type="InterPro" id="IPR036388">
    <property type="entry name" value="WH-like_DNA-bd_sf"/>
</dbReference>
<evidence type="ECO:0000256" key="5">
    <source>
        <dbReference type="ARBA" id="ARBA00023163"/>
    </source>
</evidence>
<feature type="compositionally biased region" description="Basic and acidic residues" evidence="6">
    <location>
        <begin position="338"/>
        <end position="356"/>
    </location>
</feature>
<reference evidence="9 10" key="1">
    <citation type="submission" date="2019-11" db="EMBL/GenBank/DDBJ databases">
        <authorList>
            <person name="Cao P."/>
        </authorList>
    </citation>
    <scope>NUCLEOTIDE SEQUENCE [LARGE SCALE GENOMIC DNA]</scope>
    <source>
        <strain evidence="9 10">NEAU-AAG5</strain>
    </source>
</reference>
<dbReference type="SUPFAM" id="SSF88946">
    <property type="entry name" value="Sigma2 domain of RNA polymerase sigma factors"/>
    <property type="match status" value="1"/>
</dbReference>
<keyword evidence="4" id="KW-0731">Sigma factor</keyword>
<gene>
    <name evidence="9" type="ORF">GNZ18_12450</name>
</gene>
<comment type="similarity">
    <text evidence="1">Belongs to the sigma-70 factor family. ECF subfamily.</text>
</comment>
<feature type="domain" description="RNA polymerase sigma-70 region 2" evidence="7">
    <location>
        <begin position="14"/>
        <end position="78"/>
    </location>
</feature>
<comment type="subunit">
    <text evidence="2">Interacts transiently with the RNA polymerase catalytic core formed by RpoA, RpoB, RpoC and RpoZ (2 alpha, 1 beta, 1 beta' and 1 omega subunit) to form the RNA polymerase holoenzyme that can initiate transcription.</text>
</comment>
<sequence>MPEEHEFARSTEPFRRELLAHCYRMLGSLDEAEDLVQETYLRAWRSYGTFEGRSSVRVWLYRIATNACLTALRDRGRRALPSGLGAPADDPGVPPEHGADPDVAWLQPIPDALVTPCEEDPGAIAAAREHLRLALIAGLQYLPPRQRAVLLLREVLGFSAAEVAAMLDTTVPAVKSALQRARARLDEAAPDRERLIEPTAPHARALLEQYIVGFQNADTGALERALRTDAAIEMVGTRTWFSGVATCLRYLARVSGPPGDWRMTPTLANGQPAAAAYLRDAGGTHRAFGLGVLTATPRGIARVTVFSGGPDLFARLGLPPTWEPPPAVRPPPCSLRALSRDGRITPREGTGSDRDPPGPGRRRGSAPTSIAER</sequence>
<keyword evidence="3" id="KW-0805">Transcription regulation</keyword>
<feature type="domain" description="RNA polymerase sigma factor 70 region 4 type 2" evidence="8">
    <location>
        <begin position="133"/>
        <end position="185"/>
    </location>
</feature>
<dbReference type="EMBL" id="WOFH01000004">
    <property type="protein sequence ID" value="MUN37407.1"/>
    <property type="molecule type" value="Genomic_DNA"/>
</dbReference>
<dbReference type="CDD" id="cd06171">
    <property type="entry name" value="Sigma70_r4"/>
    <property type="match status" value="1"/>
</dbReference>
<evidence type="ECO:0000256" key="2">
    <source>
        <dbReference type="ARBA" id="ARBA00011344"/>
    </source>
</evidence>
<keyword evidence="5" id="KW-0804">Transcription</keyword>
<dbReference type="PANTHER" id="PTHR43133">
    <property type="entry name" value="RNA POLYMERASE ECF-TYPE SIGMA FACTO"/>
    <property type="match status" value="1"/>
</dbReference>
<feature type="region of interest" description="Disordered" evidence="6">
    <location>
        <begin position="81"/>
        <end position="101"/>
    </location>
</feature>
<evidence type="ECO:0000259" key="8">
    <source>
        <dbReference type="Pfam" id="PF08281"/>
    </source>
</evidence>
<evidence type="ECO:0000313" key="10">
    <source>
        <dbReference type="Proteomes" id="UP000432015"/>
    </source>
</evidence>
<dbReference type="GO" id="GO:0006352">
    <property type="term" value="P:DNA-templated transcription initiation"/>
    <property type="evidence" value="ECO:0007669"/>
    <property type="project" value="InterPro"/>
</dbReference>
<dbReference type="InterPro" id="IPR014284">
    <property type="entry name" value="RNA_pol_sigma-70_dom"/>
</dbReference>
<dbReference type="AlphaFoldDB" id="A0A7K1KZA4"/>
<dbReference type="GO" id="GO:0016987">
    <property type="term" value="F:sigma factor activity"/>
    <property type="evidence" value="ECO:0007669"/>
    <property type="project" value="UniProtKB-KW"/>
</dbReference>
<name>A0A7K1KZA4_9ACTN</name>
<dbReference type="Proteomes" id="UP000432015">
    <property type="component" value="Unassembled WGS sequence"/>
</dbReference>
<dbReference type="Gene3D" id="1.10.10.10">
    <property type="entry name" value="Winged helix-like DNA-binding domain superfamily/Winged helix DNA-binding domain"/>
    <property type="match status" value="1"/>
</dbReference>
<feature type="region of interest" description="Disordered" evidence="6">
    <location>
        <begin position="321"/>
        <end position="373"/>
    </location>
</feature>
<dbReference type="InterPro" id="IPR032710">
    <property type="entry name" value="NTF2-like_dom_sf"/>
</dbReference>
<protein>
    <submittedName>
        <fullName evidence="9">Sigma-70 family RNA polymerase sigma factor</fullName>
    </submittedName>
</protein>
<evidence type="ECO:0000313" key="9">
    <source>
        <dbReference type="EMBL" id="MUN37407.1"/>
    </source>
</evidence>